<name>A0A9D1ELT6_9FIRM</name>
<dbReference type="GO" id="GO:0003700">
    <property type="term" value="F:DNA-binding transcription factor activity"/>
    <property type="evidence" value="ECO:0007669"/>
    <property type="project" value="InterPro"/>
</dbReference>
<organism evidence="5 6">
    <name type="scientific">Candidatus Egerieimonas intestinavium</name>
    <dbReference type="NCBI Taxonomy" id="2840777"/>
    <lineage>
        <taxon>Bacteria</taxon>
        <taxon>Bacillati</taxon>
        <taxon>Bacillota</taxon>
        <taxon>Clostridia</taxon>
        <taxon>Lachnospirales</taxon>
        <taxon>Lachnospiraceae</taxon>
        <taxon>Lachnospiraceae incertae sedis</taxon>
        <taxon>Candidatus Egerieimonas</taxon>
    </lineage>
</organism>
<comment type="caution">
    <text evidence="5">The sequence shown here is derived from an EMBL/GenBank/DDBJ whole genome shotgun (WGS) entry which is preliminary data.</text>
</comment>
<dbReference type="AlphaFoldDB" id="A0A9D1ELT6"/>
<reference evidence="5" key="2">
    <citation type="journal article" date="2021" name="PeerJ">
        <title>Extensive microbial diversity within the chicken gut microbiome revealed by metagenomics and culture.</title>
        <authorList>
            <person name="Gilroy R."/>
            <person name="Ravi A."/>
            <person name="Getino M."/>
            <person name="Pursley I."/>
            <person name="Horton D.L."/>
            <person name="Alikhan N.F."/>
            <person name="Baker D."/>
            <person name="Gharbi K."/>
            <person name="Hall N."/>
            <person name="Watson M."/>
            <person name="Adriaenssens E.M."/>
            <person name="Foster-Nyarko E."/>
            <person name="Jarju S."/>
            <person name="Secka A."/>
            <person name="Antonio M."/>
            <person name="Oren A."/>
            <person name="Chaudhuri R.R."/>
            <person name="La Ragione R."/>
            <person name="Hildebrand F."/>
            <person name="Pallen M.J."/>
        </authorList>
    </citation>
    <scope>NUCLEOTIDE SEQUENCE</scope>
    <source>
        <strain evidence="5">ChiSxjej1B13-7041</strain>
    </source>
</reference>
<dbReference type="Gene3D" id="1.10.10.10">
    <property type="entry name" value="Winged helix-like DNA-binding domain superfamily/Winged helix DNA-binding domain"/>
    <property type="match status" value="1"/>
</dbReference>
<dbReference type="SUPFAM" id="SSF46785">
    <property type="entry name" value="Winged helix' DNA-binding domain"/>
    <property type="match status" value="1"/>
</dbReference>
<dbReference type="PRINTS" id="PR00598">
    <property type="entry name" value="HTHMARR"/>
</dbReference>
<dbReference type="InterPro" id="IPR036388">
    <property type="entry name" value="WH-like_DNA-bd_sf"/>
</dbReference>
<dbReference type="PANTHER" id="PTHR42756">
    <property type="entry name" value="TRANSCRIPTIONAL REGULATOR, MARR"/>
    <property type="match status" value="1"/>
</dbReference>
<dbReference type="EMBL" id="DVHU01000104">
    <property type="protein sequence ID" value="HIR94027.1"/>
    <property type="molecule type" value="Genomic_DNA"/>
</dbReference>
<feature type="domain" description="HTH marR-type" evidence="4">
    <location>
        <begin position="10"/>
        <end position="142"/>
    </location>
</feature>
<gene>
    <name evidence="5" type="ORF">IAB98_11480</name>
</gene>
<dbReference type="PANTHER" id="PTHR42756:SF1">
    <property type="entry name" value="TRANSCRIPTIONAL REPRESSOR OF EMRAB OPERON"/>
    <property type="match status" value="1"/>
</dbReference>
<dbReference type="Pfam" id="PF12802">
    <property type="entry name" value="MarR_2"/>
    <property type="match status" value="1"/>
</dbReference>
<evidence type="ECO:0000259" key="4">
    <source>
        <dbReference type="PROSITE" id="PS50995"/>
    </source>
</evidence>
<dbReference type="SMART" id="SM00347">
    <property type="entry name" value="HTH_MARR"/>
    <property type="match status" value="1"/>
</dbReference>
<keyword evidence="2" id="KW-0238">DNA-binding</keyword>
<evidence type="ECO:0000256" key="2">
    <source>
        <dbReference type="ARBA" id="ARBA00023125"/>
    </source>
</evidence>
<dbReference type="InterPro" id="IPR000835">
    <property type="entry name" value="HTH_MarR-typ"/>
</dbReference>
<dbReference type="InterPro" id="IPR011991">
    <property type="entry name" value="ArsR-like_HTH"/>
</dbReference>
<evidence type="ECO:0000256" key="1">
    <source>
        <dbReference type="ARBA" id="ARBA00023015"/>
    </source>
</evidence>
<accession>A0A9D1ELT6</accession>
<dbReference type="CDD" id="cd00090">
    <property type="entry name" value="HTH_ARSR"/>
    <property type="match status" value="1"/>
</dbReference>
<dbReference type="Proteomes" id="UP000886841">
    <property type="component" value="Unassembled WGS sequence"/>
</dbReference>
<keyword evidence="1" id="KW-0805">Transcription regulation</keyword>
<dbReference type="PROSITE" id="PS50995">
    <property type="entry name" value="HTH_MARR_2"/>
    <property type="match status" value="1"/>
</dbReference>
<keyword evidence="3" id="KW-0804">Transcription</keyword>
<evidence type="ECO:0000313" key="6">
    <source>
        <dbReference type="Proteomes" id="UP000886841"/>
    </source>
</evidence>
<protein>
    <submittedName>
        <fullName evidence="5">MarR family transcriptional regulator</fullName>
    </submittedName>
</protein>
<reference evidence="5" key="1">
    <citation type="submission" date="2020-10" db="EMBL/GenBank/DDBJ databases">
        <authorList>
            <person name="Gilroy R."/>
        </authorList>
    </citation>
    <scope>NUCLEOTIDE SEQUENCE</scope>
    <source>
        <strain evidence="5">ChiSxjej1B13-7041</strain>
    </source>
</reference>
<dbReference type="SMART" id="SM00418">
    <property type="entry name" value="HTH_ARSR"/>
    <property type="match status" value="1"/>
</dbReference>
<dbReference type="InterPro" id="IPR001845">
    <property type="entry name" value="HTH_ArsR_DNA-bd_dom"/>
</dbReference>
<evidence type="ECO:0000256" key="3">
    <source>
        <dbReference type="ARBA" id="ARBA00023163"/>
    </source>
</evidence>
<dbReference type="GO" id="GO:0003677">
    <property type="term" value="F:DNA binding"/>
    <property type="evidence" value="ECO:0007669"/>
    <property type="project" value="UniProtKB-KW"/>
</dbReference>
<dbReference type="InterPro" id="IPR036390">
    <property type="entry name" value="WH_DNA-bd_sf"/>
</dbReference>
<proteinExistence type="predicted"/>
<evidence type="ECO:0000313" key="5">
    <source>
        <dbReference type="EMBL" id="HIR94027.1"/>
    </source>
</evidence>
<sequence length="170" mass="19394">MFGEEDGIQANSLQSYFLKISHMYFAKSFSQMAEYGIHPGQLSMLKLLGVQDGLSQSEICRALKIKPSTAAVSLKRLEKAGLIARRPDQKDQRVIRVFITEETKEIGRSVMRRQAENEKIMLRGFSEAEVCLLKRFLQQILDNTELLSEKPAADPCHTMLKDEEEGERRC</sequence>